<organism evidence="1 2">
    <name type="scientific">Albugo candida</name>
    <dbReference type="NCBI Taxonomy" id="65357"/>
    <lineage>
        <taxon>Eukaryota</taxon>
        <taxon>Sar</taxon>
        <taxon>Stramenopiles</taxon>
        <taxon>Oomycota</taxon>
        <taxon>Peronosporomycetes</taxon>
        <taxon>Albuginales</taxon>
        <taxon>Albuginaceae</taxon>
        <taxon>Albugo</taxon>
    </lineage>
</organism>
<name>A0A024GEW4_9STRA</name>
<gene>
    <name evidence="1" type="ORF">BN9_056960</name>
</gene>
<sequence>MEMHSYASTIHCCSASSRRALCGTSQTRGEMNDDDLAFFLRESRSTLIKRHYVTNRLYYHIAKRENYDASMISCSYSRRERAEKQFKWIGRRIKYSQLGGEIYPLSIRLSIHAYENAGPKFEINIVPLRDGIPRNPWAASCVKTRMALGFVLNYIKFIVVNTSSCTSEDVAGFIHVRLQALKAHFVCRKQRFGLKVQTHTESTITLAFAISIENLESEAIHSIKEVL</sequence>
<dbReference type="AlphaFoldDB" id="A0A024GEW4"/>
<dbReference type="EMBL" id="CAIX01000081">
    <property type="protein sequence ID" value="CCI44872.1"/>
    <property type="molecule type" value="Genomic_DNA"/>
</dbReference>
<dbReference type="InterPro" id="IPR007817">
    <property type="entry name" value="Isocyanide_synthase_DIT1"/>
</dbReference>
<evidence type="ECO:0000313" key="1">
    <source>
        <dbReference type="EMBL" id="CCI44872.1"/>
    </source>
</evidence>
<proteinExistence type="predicted"/>
<dbReference type="Pfam" id="PF05141">
    <property type="entry name" value="DIT1_PvcA"/>
    <property type="match status" value="1"/>
</dbReference>
<dbReference type="OrthoDB" id="10021843at2759"/>
<evidence type="ECO:0000313" key="2">
    <source>
        <dbReference type="Proteomes" id="UP000053237"/>
    </source>
</evidence>
<dbReference type="InParanoid" id="A0A024GEW4"/>
<accession>A0A024GEW4</accession>
<protein>
    <submittedName>
        <fullName evidence="1">Uncharacterized protein</fullName>
    </submittedName>
</protein>
<dbReference type="Proteomes" id="UP000053237">
    <property type="component" value="Unassembled WGS sequence"/>
</dbReference>
<keyword evidence="2" id="KW-1185">Reference proteome</keyword>
<comment type="caution">
    <text evidence="1">The sequence shown here is derived from an EMBL/GenBank/DDBJ whole genome shotgun (WGS) entry which is preliminary data.</text>
</comment>
<reference evidence="1 2" key="1">
    <citation type="submission" date="2012-05" db="EMBL/GenBank/DDBJ databases">
        <title>Recombination and specialization in a pathogen metapopulation.</title>
        <authorList>
            <person name="Gardiner A."/>
            <person name="Kemen E."/>
            <person name="Schultz-Larsen T."/>
            <person name="MacLean D."/>
            <person name="Van Oosterhout C."/>
            <person name="Jones J.D.G."/>
        </authorList>
    </citation>
    <scope>NUCLEOTIDE SEQUENCE [LARGE SCALE GENOMIC DNA]</scope>
    <source>
        <strain evidence="1 2">Ac Nc2</strain>
    </source>
</reference>